<dbReference type="CDD" id="cd00590">
    <property type="entry name" value="RRM_SF"/>
    <property type="match status" value="1"/>
</dbReference>
<sequence length="1013" mass="110404">MFIAPKKPRSWGTRFSPLVPSTPSSQSTTLGDAFAPPSVDVADPQPPQPSATPADAEVEPRRAPYGHLPHDASVFVASLPSHLGVPELRQSLLEVFGSYKPVSHVKVIGPDERGAVCAFVQANNSDDASSLIDRFHMSFFHGRPIRCERARALRALFVSFKLPASPISEIGEHFPRSMRLHRQQNERYVRVLYNEDADSFDADDPVQNASYPSARDPLSCAGAYFPTMTFDMETLRTLCESFGPLEHFEPAVFPDVAPCPHDGPRDPSMYAQVLEVKWSHRNDSVSAFNLFDHLPFIAVSWAHSHPFHPDATPARPPISRFVPRFGGPYIKPAVPTPADVLPTTSEPATSENAAAPASSASPPQRITPRFVNATEINAASPFHGITERDFPPLSNRTPRNLDGVWSRPLRITVPSDGMATANEDEAAAQRDPDQDASSIDSRSPTPLLSPTADAPPTPSSPVPVTPLNAEFYQPQPDPTTLFVGGIAIARAPYWDEEQIRAFYARYGQIVDVTFVKPASKPVGFAFVKFASEASTAEAIADHMNRGHDGQQIKVKVKDSGPSYRGWHRGRGRGRGGFRRFMAPKDAAAGGYGLGLGDVHIAEEQENGSSDGQLVSATEHLALIDRPVLEDLPKTGSYTILQRSASLPDIEARFDTKDSESSIDEQSETSSISIHMDHPSFAHYNHMSTPATSVTDTSGSVILPPSTPRPQSIVQPGLQHSHQQHDAPFVTQPHVQPVFYPYPVAPLAYYPPPSAQPRLDNSTSSAPNENWQAHAQGQGQQMAGPWAMALHQPLLTYDQNGVLVPYYPPMYARPPPPPQHGQQALQQVPQQQQPSNASSSTPSQSGPPMSWPTQLYAPLPPQMWMGMGLLPPNGPTADGSQQQQMAQMQGMPIPPAHFARSQQHAMQQFAAAAAARGVQVNKPLFRPPPAPSTPRQLRTTVGMNVDGSPVAYLPAYGDHSFAAAPPPIQQQQQQPPPPPPAFVPGLSIQQQQMLQQQQQQQQGRFMQTAHAQHW</sequence>
<feature type="region of interest" description="Disordered" evidence="2">
    <location>
        <begin position="1"/>
        <end position="59"/>
    </location>
</feature>
<feature type="compositionally biased region" description="Low complexity" evidence="2">
    <location>
        <begin position="988"/>
        <end position="1001"/>
    </location>
</feature>
<keyword evidence="1" id="KW-0694">RNA-binding</keyword>
<gene>
    <name evidence="4" type="ORF">EXIGLDRAFT_265773</name>
</gene>
<dbReference type="SMART" id="SM00360">
    <property type="entry name" value="RRM"/>
    <property type="match status" value="2"/>
</dbReference>
<feature type="compositionally biased region" description="Pro residues" evidence="2">
    <location>
        <begin position="453"/>
        <end position="464"/>
    </location>
</feature>
<feature type="domain" description="RRM" evidence="3">
    <location>
        <begin position="72"/>
        <end position="152"/>
    </location>
</feature>
<dbReference type="STRING" id="1314781.A0A165M9L1"/>
<feature type="region of interest" description="Disordered" evidence="2">
    <location>
        <begin position="956"/>
        <end position="1013"/>
    </location>
</feature>
<evidence type="ECO:0000313" key="4">
    <source>
        <dbReference type="EMBL" id="KZV98954.1"/>
    </source>
</evidence>
<dbReference type="InParanoid" id="A0A165M9L1"/>
<name>A0A165M9L1_EXIGL</name>
<dbReference type="Pfam" id="PF00076">
    <property type="entry name" value="RRM_1"/>
    <property type="match status" value="1"/>
</dbReference>
<evidence type="ECO:0000313" key="5">
    <source>
        <dbReference type="Proteomes" id="UP000077266"/>
    </source>
</evidence>
<feature type="compositionally biased region" description="Low complexity" evidence="2">
    <location>
        <begin position="343"/>
        <end position="363"/>
    </location>
</feature>
<dbReference type="OrthoDB" id="410044at2759"/>
<organism evidence="4 5">
    <name type="scientific">Exidia glandulosa HHB12029</name>
    <dbReference type="NCBI Taxonomy" id="1314781"/>
    <lineage>
        <taxon>Eukaryota</taxon>
        <taxon>Fungi</taxon>
        <taxon>Dikarya</taxon>
        <taxon>Basidiomycota</taxon>
        <taxon>Agaricomycotina</taxon>
        <taxon>Agaricomycetes</taxon>
        <taxon>Auriculariales</taxon>
        <taxon>Exidiaceae</taxon>
        <taxon>Exidia</taxon>
    </lineage>
</organism>
<dbReference type="Gene3D" id="3.30.70.330">
    <property type="match status" value="2"/>
</dbReference>
<feature type="compositionally biased region" description="Polar residues" evidence="2">
    <location>
        <begin position="758"/>
        <end position="769"/>
    </location>
</feature>
<feature type="region of interest" description="Disordered" evidence="2">
    <location>
        <begin position="420"/>
        <end position="471"/>
    </location>
</feature>
<dbReference type="EMBL" id="KV425913">
    <property type="protein sequence ID" value="KZV98954.1"/>
    <property type="molecule type" value="Genomic_DNA"/>
</dbReference>
<keyword evidence="5" id="KW-1185">Reference proteome</keyword>
<feature type="region of interest" description="Disordered" evidence="2">
    <location>
        <begin position="807"/>
        <end position="856"/>
    </location>
</feature>
<dbReference type="AlphaFoldDB" id="A0A165M9L1"/>
<feature type="compositionally biased region" description="Pro residues" evidence="2">
    <location>
        <begin position="963"/>
        <end position="981"/>
    </location>
</feature>
<dbReference type="InterPro" id="IPR035979">
    <property type="entry name" value="RBD_domain_sf"/>
</dbReference>
<dbReference type="PROSITE" id="PS50102">
    <property type="entry name" value="RRM"/>
    <property type="match status" value="2"/>
</dbReference>
<feature type="compositionally biased region" description="Low complexity" evidence="2">
    <location>
        <begin position="819"/>
        <end position="847"/>
    </location>
</feature>
<feature type="region of interest" description="Disordered" evidence="2">
    <location>
        <begin position="336"/>
        <end position="366"/>
    </location>
</feature>
<dbReference type="GO" id="GO:0003723">
    <property type="term" value="F:RNA binding"/>
    <property type="evidence" value="ECO:0007669"/>
    <property type="project" value="UniProtKB-UniRule"/>
</dbReference>
<dbReference type="FunCoup" id="A0A165M9L1">
    <property type="interactions" value="354"/>
</dbReference>
<dbReference type="Proteomes" id="UP000077266">
    <property type="component" value="Unassembled WGS sequence"/>
</dbReference>
<feature type="compositionally biased region" description="Pro residues" evidence="2">
    <location>
        <begin position="807"/>
        <end position="818"/>
    </location>
</feature>
<proteinExistence type="predicted"/>
<evidence type="ECO:0000256" key="2">
    <source>
        <dbReference type="SAM" id="MobiDB-lite"/>
    </source>
</evidence>
<accession>A0A165M9L1</accession>
<feature type="domain" description="RRM" evidence="3">
    <location>
        <begin position="479"/>
        <end position="559"/>
    </location>
</feature>
<dbReference type="InterPro" id="IPR050441">
    <property type="entry name" value="RBM"/>
</dbReference>
<protein>
    <recommendedName>
        <fullName evidence="3">RRM domain-containing protein</fullName>
    </recommendedName>
</protein>
<dbReference type="InterPro" id="IPR012677">
    <property type="entry name" value="Nucleotide-bd_a/b_plait_sf"/>
</dbReference>
<feature type="compositionally biased region" description="Polar residues" evidence="2">
    <location>
        <begin position="19"/>
        <end position="30"/>
    </location>
</feature>
<reference evidence="4 5" key="1">
    <citation type="journal article" date="2016" name="Mol. Biol. Evol.">
        <title>Comparative Genomics of Early-Diverging Mushroom-Forming Fungi Provides Insights into the Origins of Lignocellulose Decay Capabilities.</title>
        <authorList>
            <person name="Nagy L.G."/>
            <person name="Riley R."/>
            <person name="Tritt A."/>
            <person name="Adam C."/>
            <person name="Daum C."/>
            <person name="Floudas D."/>
            <person name="Sun H."/>
            <person name="Yadav J.S."/>
            <person name="Pangilinan J."/>
            <person name="Larsson K.H."/>
            <person name="Matsuura K."/>
            <person name="Barry K."/>
            <person name="Labutti K."/>
            <person name="Kuo R."/>
            <person name="Ohm R.A."/>
            <person name="Bhattacharya S.S."/>
            <person name="Shirouzu T."/>
            <person name="Yoshinaga Y."/>
            <person name="Martin F.M."/>
            <person name="Grigoriev I.V."/>
            <person name="Hibbett D.S."/>
        </authorList>
    </citation>
    <scope>NUCLEOTIDE SEQUENCE [LARGE SCALE GENOMIC DNA]</scope>
    <source>
        <strain evidence="4 5">HHB12029</strain>
    </source>
</reference>
<feature type="region of interest" description="Disordered" evidence="2">
    <location>
        <begin position="752"/>
        <end position="778"/>
    </location>
</feature>
<evidence type="ECO:0000256" key="1">
    <source>
        <dbReference type="PROSITE-ProRule" id="PRU00176"/>
    </source>
</evidence>
<evidence type="ECO:0000259" key="3">
    <source>
        <dbReference type="PROSITE" id="PS50102"/>
    </source>
</evidence>
<dbReference type="InterPro" id="IPR000504">
    <property type="entry name" value="RRM_dom"/>
</dbReference>
<feature type="region of interest" description="Disordered" evidence="2">
    <location>
        <begin position="382"/>
        <end position="402"/>
    </location>
</feature>
<dbReference type="SUPFAM" id="SSF54928">
    <property type="entry name" value="RNA-binding domain, RBD"/>
    <property type="match status" value="2"/>
</dbReference>
<dbReference type="PANTHER" id="PTHR48034">
    <property type="entry name" value="TRANSFORMER-2 SEX-DETERMINING PROTEIN-RELATED"/>
    <property type="match status" value="1"/>
</dbReference>